<reference evidence="1 2" key="4">
    <citation type="journal article" date="1996" name="Virology">
        <title>Analysis of 76 kb of the chlorella virus PBCV-1 330-kb genome: map positions 182 to 258.</title>
        <authorList>
            <person name="Kutish G.F."/>
            <person name="Li Y."/>
            <person name="Lu Z."/>
            <person name="Furuta M."/>
            <person name="Rock D.L."/>
            <person name="Van Etten J.L."/>
        </authorList>
    </citation>
    <scope>NUCLEOTIDE SEQUENCE [LARGE SCALE GENOMIC DNA]</scope>
</reference>
<organismHost>
    <name type="scientific">Chlorella</name>
    <dbReference type="NCBI Taxonomy" id="3071"/>
</organismHost>
<reference evidence="1 2" key="5">
    <citation type="journal article" date="1997" name="Virology">
        <title>Analysis of 74 kb of DNA located at the right end of the 330-kb chlorella virus PBCV-1 genome.</title>
        <authorList>
            <person name="Li Y."/>
            <person name="Lu Z."/>
            <person name="Sun L."/>
            <person name="Ropp S."/>
            <person name="Kutish G.F."/>
            <person name="Rock D.L."/>
            <person name="Van Etten J.L."/>
        </authorList>
    </citation>
    <scope>NUCLEOTIDE SEQUENCE [LARGE SCALE GENOMIC DNA]</scope>
</reference>
<dbReference type="GeneID" id="917872"/>
<dbReference type="EMBL" id="JF411744">
    <property type="protein sequence ID" value="AAC96483.1"/>
    <property type="molecule type" value="Genomic_DNA"/>
</dbReference>
<reference evidence="1 2" key="6">
    <citation type="journal article" date="1999" name="Virology">
        <title>Chlorella virus PBCV-1 encodes a functional homospermidine synthase.</title>
        <authorList>
            <person name="Kaiser A."/>
            <person name="Vollmert M."/>
            <person name="Tholl D."/>
            <person name="Graves M.V."/>
            <person name="Gurnon J.R."/>
            <person name="Xing W."/>
            <person name="Lisec A.D."/>
            <person name="Nickerson K.W."/>
            <person name="Van Etten J.L."/>
        </authorList>
    </citation>
    <scope>NUCLEOTIDE SEQUENCE [LARGE SCALE GENOMIC DNA]</scope>
</reference>
<evidence type="ECO:0000313" key="2">
    <source>
        <dbReference type="Proteomes" id="UP000000862"/>
    </source>
</evidence>
<proteinExistence type="predicted"/>
<keyword evidence="2" id="KW-1185">Reference proteome</keyword>
<reference evidence="1 2" key="3">
    <citation type="journal article" date="1996" name="Virology">
        <title>Analysis of 94 kb of the chlorella virus PBCV-1 330-kb genome: map positions 88 to 182.</title>
        <authorList>
            <person name="Lu Z."/>
            <person name="Li Y."/>
            <person name="Que Q."/>
            <person name="Kutish G.F."/>
            <person name="Rock D.L."/>
            <person name="Van Etten J.L."/>
        </authorList>
    </citation>
    <scope>NUCLEOTIDE SEQUENCE [LARGE SCALE GENOMIC DNA]</scope>
</reference>
<protein>
    <submittedName>
        <fullName evidence="1">Uncharacterized protein</fullName>
    </submittedName>
</protein>
<reference evidence="1 2" key="8">
    <citation type="journal article" date="2010" name="J. Virol.">
        <title>Microarray analysis of Paramecium bursaria chlorella virus 1 transcription.</title>
        <authorList>
            <person name="Yanai-Balser G.M."/>
            <person name="Duncan G.A."/>
            <person name="Eudy J.D."/>
            <person name="Wang D."/>
            <person name="Li X."/>
            <person name="Agarkova I.V."/>
            <person name="Dunigan D.D."/>
            <person name="Van Etten J.L."/>
        </authorList>
    </citation>
    <scope>NUCLEOTIDE SEQUENCE [LARGE SCALE GENOMIC DNA]</scope>
</reference>
<reference evidence="1 2" key="7">
    <citation type="journal article" date="2000" name="Virology">
        <title>Characterization of a beta-1,3-glucanase encoded by chlorella virus PBCV-1.</title>
        <authorList>
            <person name="Sun L."/>
            <person name="Gurnon J.R."/>
            <person name="Adams B.J."/>
            <person name="Graves M.V."/>
            <person name="Van Etten J.L."/>
        </authorList>
    </citation>
    <scope>NUCLEOTIDE SEQUENCE [LARGE SCALE GENOMIC DNA]</scope>
</reference>
<reference evidence="1 2" key="2">
    <citation type="journal article" date="1995" name="Virology">
        <title>Analysis of 43 kb of the Chlorella virus PBCV-1 330-kb genome: map positions 45 to 88.</title>
        <authorList>
            <person name="Li Y."/>
            <person name="Lu Z."/>
            <person name="Burbank D.E."/>
            <person name="Kutish G.F."/>
            <person name="Rock D.L."/>
            <person name="Van Etten J.L."/>
        </authorList>
    </citation>
    <scope>NUCLEOTIDE SEQUENCE [LARGE SCALE GENOMIC DNA]</scope>
</reference>
<dbReference type="KEGG" id="vg:917872"/>
<gene>
    <name evidence="1" type="primary">a115L</name>
</gene>
<evidence type="ECO:0000313" key="1">
    <source>
        <dbReference type="EMBL" id="AAC96483.1"/>
    </source>
</evidence>
<sequence>MFPNDSVWSCRKKTFGQFAIRLWLSIWIAESRIPSRRCTNSQVSIDHVAACINEIISASCNSMGNTPERFAIVITN</sequence>
<accession>Q84436</accession>
<dbReference type="PIR" id="T17605">
    <property type="entry name" value="T17605"/>
</dbReference>
<organism evidence="1 2">
    <name type="scientific">Paramecium bursaria Chlorella virus 1</name>
    <name type="common">PBCV-1</name>
    <dbReference type="NCBI Taxonomy" id="10506"/>
    <lineage>
        <taxon>Viruses</taxon>
        <taxon>Varidnaviria</taxon>
        <taxon>Bamfordvirae</taxon>
        <taxon>Nucleocytoviricota</taxon>
        <taxon>Megaviricetes</taxon>
        <taxon>Algavirales</taxon>
        <taxon>Phycodnaviridae</taxon>
        <taxon>Chlorovirus</taxon>
        <taxon>Chlorovirus vanettense</taxon>
    </lineage>
</organism>
<dbReference type="RefSeq" id="NP_048463.1">
    <property type="nucleotide sequence ID" value="NC_000852.5"/>
</dbReference>
<name>Q84436_PBCV1</name>
<dbReference type="Proteomes" id="UP000000862">
    <property type="component" value="Segment"/>
</dbReference>
<reference evidence="1 2" key="1">
    <citation type="journal article" date="1995" name="Virology">
        <title>Analysis of 45 kb of DNA located at the left end of the chlorella virus PBCV-1 genome.</title>
        <authorList>
            <person name="Lu Z."/>
            <person name="Li Y."/>
            <person name="Zhang Y."/>
            <person name="Kutish G.F."/>
            <person name="Rock D.L."/>
            <person name="Van Etten J.L."/>
        </authorList>
    </citation>
    <scope>NUCLEOTIDE SEQUENCE [LARGE SCALE GENOMIC DNA]</scope>
</reference>